<evidence type="ECO:0000313" key="7">
    <source>
        <dbReference type="EMBL" id="VFU48056.1"/>
    </source>
</evidence>
<accession>A0A6N2M3F9</accession>
<keyword evidence="2 5" id="KW-0812">Transmembrane</keyword>
<dbReference type="InterPro" id="IPR013103">
    <property type="entry name" value="RVT_2"/>
</dbReference>
<proteinExistence type="predicted"/>
<feature type="transmembrane region" description="Helical" evidence="5">
    <location>
        <begin position="40"/>
        <end position="59"/>
    </location>
</feature>
<name>A0A6N2M3F9_SALVM</name>
<evidence type="ECO:0000259" key="6">
    <source>
        <dbReference type="Pfam" id="PF07727"/>
    </source>
</evidence>
<evidence type="ECO:0000256" key="3">
    <source>
        <dbReference type="ARBA" id="ARBA00022989"/>
    </source>
</evidence>
<dbReference type="PANTHER" id="PTHR10250:SF22">
    <property type="entry name" value="MICROSOMAL GLUTATHIONE S-TRANSFERASE"/>
    <property type="match status" value="1"/>
</dbReference>
<dbReference type="InterPro" id="IPR001129">
    <property type="entry name" value="Membr-assoc_MAPEG"/>
</dbReference>
<dbReference type="GO" id="GO:0004364">
    <property type="term" value="F:glutathione transferase activity"/>
    <property type="evidence" value="ECO:0007669"/>
    <property type="project" value="TreeGrafter"/>
</dbReference>
<dbReference type="Pfam" id="PF07727">
    <property type="entry name" value="RVT_2"/>
    <property type="match status" value="1"/>
</dbReference>
<comment type="subcellular location">
    <subcellularLocation>
        <location evidence="1">Membrane</location>
        <topology evidence="1">Multi-pass membrane protein</topology>
    </subcellularLocation>
</comment>
<evidence type="ECO:0000256" key="2">
    <source>
        <dbReference type="ARBA" id="ARBA00022692"/>
    </source>
</evidence>
<evidence type="ECO:0000256" key="5">
    <source>
        <dbReference type="SAM" id="Phobius"/>
    </source>
</evidence>
<dbReference type="GO" id="GO:0016020">
    <property type="term" value="C:membrane"/>
    <property type="evidence" value="ECO:0007669"/>
    <property type="project" value="UniProtKB-SubCell"/>
</dbReference>
<evidence type="ECO:0000256" key="4">
    <source>
        <dbReference type="ARBA" id="ARBA00023136"/>
    </source>
</evidence>
<dbReference type="InterPro" id="IPR050997">
    <property type="entry name" value="MAPEG"/>
</dbReference>
<dbReference type="PANTHER" id="PTHR10250">
    <property type="entry name" value="MICROSOMAL GLUTATHIONE S-TRANSFERASE"/>
    <property type="match status" value="1"/>
</dbReference>
<dbReference type="Pfam" id="PF01124">
    <property type="entry name" value="MAPEG"/>
    <property type="match status" value="1"/>
</dbReference>
<dbReference type="GO" id="GO:0005635">
    <property type="term" value="C:nuclear envelope"/>
    <property type="evidence" value="ECO:0007669"/>
    <property type="project" value="TreeGrafter"/>
</dbReference>
<gene>
    <name evidence="7" type="ORF">SVIM_LOCUS312172</name>
</gene>
<evidence type="ECO:0000256" key="1">
    <source>
        <dbReference type="ARBA" id="ARBA00004141"/>
    </source>
</evidence>
<sequence>MFGCEEWKWRGFGWAEGREEMVFVPTSDIMAGLEAFPARYGNVTFVLVAYCFLNFWMAFKVGKARKKYNVPYRTLYAVESENKEAKLFNCVQDALANSKWTKAMNEEMEELQRNNTWELCTLLKWKKRIGCRWVFTLKLKVDDSIDRYKVRLVVTGYTQKYGVDYQEIFAPVEKINTIRILISLAVNRDRVLQQFDVKNTFLNGDLEEEVYMELPPGAKHKSSYNTEVCKLKKALYGLN</sequence>
<dbReference type="EMBL" id="CAADRP010001685">
    <property type="protein sequence ID" value="VFU48056.1"/>
    <property type="molecule type" value="Genomic_DNA"/>
</dbReference>
<dbReference type="SUPFAM" id="SSF161084">
    <property type="entry name" value="MAPEG domain-like"/>
    <property type="match status" value="1"/>
</dbReference>
<dbReference type="GO" id="GO:0005783">
    <property type="term" value="C:endoplasmic reticulum"/>
    <property type="evidence" value="ECO:0007669"/>
    <property type="project" value="TreeGrafter"/>
</dbReference>
<keyword evidence="3 5" id="KW-1133">Transmembrane helix</keyword>
<dbReference type="GO" id="GO:0004602">
    <property type="term" value="F:glutathione peroxidase activity"/>
    <property type="evidence" value="ECO:0007669"/>
    <property type="project" value="TreeGrafter"/>
</dbReference>
<dbReference type="GO" id="GO:0006691">
    <property type="term" value="P:leukotriene metabolic process"/>
    <property type="evidence" value="ECO:0007669"/>
    <property type="project" value="UniProtKB-ARBA"/>
</dbReference>
<protein>
    <recommendedName>
        <fullName evidence="6">Reverse transcriptase Ty1/copia-type domain-containing protein</fullName>
    </recommendedName>
</protein>
<feature type="domain" description="Reverse transcriptase Ty1/copia-type" evidence="6">
    <location>
        <begin position="114"/>
        <end position="238"/>
    </location>
</feature>
<keyword evidence="4 5" id="KW-0472">Membrane</keyword>
<dbReference type="InterPro" id="IPR023352">
    <property type="entry name" value="MAPEG-like_dom_sf"/>
</dbReference>
<dbReference type="AlphaFoldDB" id="A0A6N2M3F9"/>
<dbReference type="Gene3D" id="1.20.120.550">
    <property type="entry name" value="Membrane associated eicosanoid/glutathione metabolism-like domain"/>
    <property type="match status" value="1"/>
</dbReference>
<organism evidence="7">
    <name type="scientific">Salix viminalis</name>
    <name type="common">Common osier</name>
    <name type="synonym">Basket willow</name>
    <dbReference type="NCBI Taxonomy" id="40686"/>
    <lineage>
        <taxon>Eukaryota</taxon>
        <taxon>Viridiplantae</taxon>
        <taxon>Streptophyta</taxon>
        <taxon>Embryophyta</taxon>
        <taxon>Tracheophyta</taxon>
        <taxon>Spermatophyta</taxon>
        <taxon>Magnoliopsida</taxon>
        <taxon>eudicotyledons</taxon>
        <taxon>Gunneridae</taxon>
        <taxon>Pentapetalae</taxon>
        <taxon>rosids</taxon>
        <taxon>fabids</taxon>
        <taxon>Malpighiales</taxon>
        <taxon>Salicaceae</taxon>
        <taxon>Saliceae</taxon>
        <taxon>Salix</taxon>
    </lineage>
</organism>
<reference evidence="7" key="1">
    <citation type="submission" date="2019-03" db="EMBL/GenBank/DDBJ databases">
        <authorList>
            <person name="Mank J."/>
            <person name="Almeida P."/>
        </authorList>
    </citation>
    <scope>NUCLEOTIDE SEQUENCE</scope>
    <source>
        <strain evidence="7">78183</strain>
    </source>
</reference>